<evidence type="ECO:0000313" key="1">
    <source>
        <dbReference type="EMBL" id="KAF6384415.1"/>
    </source>
</evidence>
<sequence>MLLAPQRYPLALAGLIFRNPLKCVRSHHYFSLLRYLQVHPTPALLQNSVRHQPCFSLLRFLQTLRSWVVLNLQNAVESLHSFN</sequence>
<dbReference type="EMBL" id="JACAGC010000002">
    <property type="protein sequence ID" value="KAF6384415.1"/>
    <property type="molecule type" value="Genomic_DNA"/>
</dbReference>
<proteinExistence type="predicted"/>
<accession>A0A7J8ADV6</accession>
<evidence type="ECO:0000313" key="2">
    <source>
        <dbReference type="Proteomes" id="UP000585614"/>
    </source>
</evidence>
<dbReference type="AlphaFoldDB" id="A0A7J8ADV6"/>
<reference evidence="1 2" key="1">
    <citation type="journal article" date="2020" name="Nature">
        <title>Six reference-quality genomes reveal evolution of bat adaptations.</title>
        <authorList>
            <person name="Jebb D."/>
            <person name="Huang Z."/>
            <person name="Pippel M."/>
            <person name="Hughes G.M."/>
            <person name="Lavrichenko K."/>
            <person name="Devanna P."/>
            <person name="Winkler S."/>
            <person name="Jermiin L.S."/>
            <person name="Skirmuntt E.C."/>
            <person name="Katzourakis A."/>
            <person name="Burkitt-Gray L."/>
            <person name="Ray D.A."/>
            <person name="Sullivan K.A.M."/>
            <person name="Roscito J.G."/>
            <person name="Kirilenko B.M."/>
            <person name="Davalos L.M."/>
            <person name="Corthals A.P."/>
            <person name="Power M.L."/>
            <person name="Jones G."/>
            <person name="Ransome R.D."/>
            <person name="Dechmann D.K.N."/>
            <person name="Locatelli A.G."/>
            <person name="Puechmaille S.J."/>
            <person name="Fedrigo O."/>
            <person name="Jarvis E.D."/>
            <person name="Hiller M."/>
            <person name="Vernes S.C."/>
            <person name="Myers E.W."/>
            <person name="Teeling E.C."/>
        </authorList>
    </citation>
    <scope>NUCLEOTIDE SEQUENCE [LARGE SCALE GENOMIC DNA]</scope>
    <source>
        <strain evidence="1">MRhiFer1</strain>
        <tissue evidence="1">Lung</tissue>
    </source>
</reference>
<organism evidence="1 2">
    <name type="scientific">Rhinolophus ferrumequinum</name>
    <name type="common">Greater horseshoe bat</name>
    <dbReference type="NCBI Taxonomy" id="59479"/>
    <lineage>
        <taxon>Eukaryota</taxon>
        <taxon>Metazoa</taxon>
        <taxon>Chordata</taxon>
        <taxon>Craniata</taxon>
        <taxon>Vertebrata</taxon>
        <taxon>Euteleostomi</taxon>
        <taxon>Mammalia</taxon>
        <taxon>Eutheria</taxon>
        <taxon>Laurasiatheria</taxon>
        <taxon>Chiroptera</taxon>
        <taxon>Yinpterochiroptera</taxon>
        <taxon>Rhinolophoidea</taxon>
        <taxon>Rhinolophidae</taxon>
        <taxon>Rhinolophinae</taxon>
        <taxon>Rhinolophus</taxon>
    </lineage>
</organism>
<dbReference type="Proteomes" id="UP000585614">
    <property type="component" value="Unassembled WGS sequence"/>
</dbReference>
<comment type="caution">
    <text evidence="1">The sequence shown here is derived from an EMBL/GenBank/DDBJ whole genome shotgun (WGS) entry which is preliminary data.</text>
</comment>
<name>A0A7J8ADV6_RHIFE</name>
<protein>
    <submittedName>
        <fullName evidence="1">BBX high mobility group box domain containing</fullName>
    </submittedName>
</protein>
<gene>
    <name evidence="1" type="ORF">mRhiFer1_001402</name>
</gene>